<keyword evidence="2" id="KW-1185">Reference proteome</keyword>
<sequence length="395" mass="42563">MRHVPDSERRHRIAVRHAIAPAHRVADAVAATRAMTVLHATEPATVYLSLRARVSGLRLADVDRALYDDRTLVKQLAMRRTLFVFPVDLLPAAWGSASARVAEQEWRRTVKDLAASGAAEDAEARLRGGCDAVLDALTRTGGLSAGDLAREAPEVAGRIAVGVGTTWGGEIPLAPRVLTCLGAAGRVVRGGNAGAWRSSRPTWTATADWLGGPGAVPEPCPPREGYAELVRRWLGTFGPGTLRDLQWWLGSTVSAARQALADNAAVEVSLDRSETGWLLPDDLDRVPEPEPWAALLPVLDPTVMGWKQRGFYLGDLEPQLFDRNGNAGTTAWWGGRAVGCWLQEPDGRVVVVPVGDPGREARAALEVEADRLGEWLAGERVGTVYPSALMKQRAR</sequence>
<protein>
    <submittedName>
        <fullName evidence="1">AlkZ family DNA glycosylase</fullName>
    </submittedName>
</protein>
<dbReference type="RefSeq" id="WP_192140966.1">
    <property type="nucleotide sequence ID" value="NZ_JACYXZ010000001.1"/>
</dbReference>
<dbReference type="InterPro" id="IPR009351">
    <property type="entry name" value="AlkZ-like"/>
</dbReference>
<accession>A0A927Q0X9</accession>
<evidence type="ECO:0000313" key="2">
    <source>
        <dbReference type="Proteomes" id="UP000616839"/>
    </source>
</evidence>
<gene>
    <name evidence="1" type="ORF">IE331_04790</name>
</gene>
<dbReference type="AlphaFoldDB" id="A0A927Q0X9"/>
<name>A0A927Q0X9_9ACTN</name>
<evidence type="ECO:0000313" key="1">
    <source>
        <dbReference type="EMBL" id="MBD8868934.1"/>
    </source>
</evidence>
<reference evidence="1" key="1">
    <citation type="submission" date="2020-09" db="EMBL/GenBank/DDBJ databases">
        <title>Nocardioides sp. strain MJB4 16S ribosomal RNA gene Genome sequencing and assembly.</title>
        <authorList>
            <person name="Kim I."/>
        </authorList>
    </citation>
    <scope>NUCLEOTIDE SEQUENCE</scope>
    <source>
        <strain evidence="1">MJB4</strain>
    </source>
</reference>
<dbReference type="PANTHER" id="PTHR38479:SF2">
    <property type="entry name" value="WINGED HELIX DNA-BINDING DOMAIN-CONTAINING PROTEIN"/>
    <property type="match status" value="1"/>
</dbReference>
<organism evidence="1 2">
    <name type="scientific">Nocardioides donggukensis</name>
    <dbReference type="NCBI Taxonomy" id="2774019"/>
    <lineage>
        <taxon>Bacteria</taxon>
        <taxon>Bacillati</taxon>
        <taxon>Actinomycetota</taxon>
        <taxon>Actinomycetes</taxon>
        <taxon>Propionibacteriales</taxon>
        <taxon>Nocardioidaceae</taxon>
        <taxon>Nocardioides</taxon>
    </lineage>
</organism>
<dbReference type="PANTHER" id="PTHR38479">
    <property type="entry name" value="LMO0824 PROTEIN"/>
    <property type="match status" value="1"/>
</dbReference>
<dbReference type="Pfam" id="PF06224">
    <property type="entry name" value="AlkZ-like"/>
    <property type="match status" value="1"/>
</dbReference>
<dbReference type="Proteomes" id="UP000616839">
    <property type="component" value="Unassembled WGS sequence"/>
</dbReference>
<proteinExistence type="predicted"/>
<comment type="caution">
    <text evidence="1">The sequence shown here is derived from an EMBL/GenBank/DDBJ whole genome shotgun (WGS) entry which is preliminary data.</text>
</comment>
<dbReference type="EMBL" id="JACYXZ010000001">
    <property type="protein sequence ID" value="MBD8868934.1"/>
    <property type="molecule type" value="Genomic_DNA"/>
</dbReference>